<protein>
    <submittedName>
        <fullName evidence="1">Uncharacterized protein</fullName>
    </submittedName>
</protein>
<accession>A0A0F8ZXP9</accession>
<feature type="non-terminal residue" evidence="1">
    <location>
        <position position="211"/>
    </location>
</feature>
<sequence>MSRADFASKNKMTALEMDVAREVEQIYEDIAKLPDVPVEDAQLIRGYTAHYAEHQTASPENSTLNQRGTSRELRFVHEMIRSGEIDPYGRDPVSVLARYIRAAFNSVEFNDAWNGAKRYIDTELGGQFGREGSVASWVAKSYLTDIRGIPGAATKFTQQVVNAFFDKMGWKMELNVRRDIVNTYLAMTNAAFMGARPGLAARDLMQLTIFH</sequence>
<reference evidence="1" key="1">
    <citation type="journal article" date="2015" name="Nature">
        <title>Complex archaea that bridge the gap between prokaryotes and eukaryotes.</title>
        <authorList>
            <person name="Spang A."/>
            <person name="Saw J.H."/>
            <person name="Jorgensen S.L."/>
            <person name="Zaremba-Niedzwiedzka K."/>
            <person name="Martijn J."/>
            <person name="Lind A.E."/>
            <person name="van Eijk R."/>
            <person name="Schleper C."/>
            <person name="Guy L."/>
            <person name="Ettema T.J."/>
        </authorList>
    </citation>
    <scope>NUCLEOTIDE SEQUENCE</scope>
</reference>
<dbReference type="AlphaFoldDB" id="A0A0F8ZXP9"/>
<name>A0A0F8ZXP9_9ZZZZ</name>
<evidence type="ECO:0000313" key="1">
    <source>
        <dbReference type="EMBL" id="KKK90620.1"/>
    </source>
</evidence>
<proteinExistence type="predicted"/>
<comment type="caution">
    <text evidence="1">The sequence shown here is derived from an EMBL/GenBank/DDBJ whole genome shotgun (WGS) entry which is preliminary data.</text>
</comment>
<gene>
    <name evidence="1" type="ORF">LCGC14_2721170</name>
</gene>
<dbReference type="EMBL" id="LAZR01049018">
    <property type="protein sequence ID" value="KKK90620.1"/>
    <property type="molecule type" value="Genomic_DNA"/>
</dbReference>
<organism evidence="1">
    <name type="scientific">marine sediment metagenome</name>
    <dbReference type="NCBI Taxonomy" id="412755"/>
    <lineage>
        <taxon>unclassified sequences</taxon>
        <taxon>metagenomes</taxon>
        <taxon>ecological metagenomes</taxon>
    </lineage>
</organism>